<evidence type="ECO:0000313" key="7">
    <source>
        <dbReference type="EMBL" id="KAA8518728.1"/>
    </source>
</evidence>
<dbReference type="Gene3D" id="3.40.50.2000">
    <property type="entry name" value="Glycogen Phosphorylase B"/>
    <property type="match status" value="2"/>
</dbReference>
<dbReference type="CDD" id="cd03784">
    <property type="entry name" value="GT1_Gtf-like"/>
    <property type="match status" value="1"/>
</dbReference>
<dbReference type="Pfam" id="PF00201">
    <property type="entry name" value="UDPGT"/>
    <property type="match status" value="1"/>
</dbReference>
<dbReference type="EC" id="2.4.1.-" evidence="5"/>
<dbReference type="InterPro" id="IPR035595">
    <property type="entry name" value="UDP_glycos_trans_CS"/>
</dbReference>
<dbReference type="AlphaFoldDB" id="A0A5J4ZM51"/>
<dbReference type="Pfam" id="PF26168">
    <property type="entry name" value="Glyco_transf_N"/>
    <property type="match status" value="1"/>
</dbReference>
<evidence type="ECO:0000259" key="6">
    <source>
        <dbReference type="Pfam" id="PF26168"/>
    </source>
</evidence>
<dbReference type="PANTHER" id="PTHR11926">
    <property type="entry name" value="GLUCOSYL/GLUCURONOSYL TRANSFERASES"/>
    <property type="match status" value="1"/>
</dbReference>
<proteinExistence type="inferred from homology"/>
<evidence type="ECO:0000256" key="2">
    <source>
        <dbReference type="ARBA" id="ARBA00022676"/>
    </source>
</evidence>
<evidence type="ECO:0000256" key="5">
    <source>
        <dbReference type="RuleBase" id="RU362057"/>
    </source>
</evidence>
<dbReference type="InterPro" id="IPR058980">
    <property type="entry name" value="Glyco_transf_N"/>
</dbReference>
<protein>
    <recommendedName>
        <fullName evidence="5">Glycosyltransferase</fullName>
        <ecNumber evidence="5">2.4.1.-</ecNumber>
    </recommendedName>
</protein>
<accession>A0A5J4ZM51</accession>
<evidence type="ECO:0000256" key="4">
    <source>
        <dbReference type="RuleBase" id="RU003718"/>
    </source>
</evidence>
<sequence length="477" mass="54016">MEDNQRKLHAIMIPYPLQGHVNPCVHLATKLASNGFTVTFVNTEAIHHKISTSHPHSAGDDLFAEARQSGLDIRYMTVSDGFPVEFDRQLNLDQFRETFLRVFPILVDELVGKMVRISDPPINCLIADTFHVWSSHIADKYNLVNVSFSTQPALVFTLYYHLDLLRSNGHFDSINGNRKDIIDYIPGVKAIKQTDLMSHLQDTDTSTLLHQIIFRAFENVKRTDFIISNTVQELECETILALQQKQPTFAVGPILPSNFSNNIVATSLLSESNCSQWLNNKPRESVLYVSFGSLANVTKSNIVEIAHGLLLSRVNFVWVLRHNIVSDEESYCLPIGFEDEIKHRGLIVPWCSQIAVISHSSIGGFLTHCGWNSILESIWCTVPLLCFPVMTDQLTIRKLVVDDWRIGINLSEQKSINRKEVAEKINHLMSAKSGDELREEIKKVKRTLENAMKIDGSSQKNVNQFIKAIKHKIDENS</sequence>
<keyword evidence="8" id="KW-1185">Reference proteome</keyword>
<dbReference type="PROSITE" id="PS00375">
    <property type="entry name" value="UDPGT"/>
    <property type="match status" value="1"/>
</dbReference>
<dbReference type="InterPro" id="IPR002213">
    <property type="entry name" value="UDP_glucos_trans"/>
</dbReference>
<evidence type="ECO:0000313" key="8">
    <source>
        <dbReference type="Proteomes" id="UP000325577"/>
    </source>
</evidence>
<evidence type="ECO:0000256" key="1">
    <source>
        <dbReference type="ARBA" id="ARBA00009995"/>
    </source>
</evidence>
<reference evidence="7 8" key="1">
    <citation type="submission" date="2019-09" db="EMBL/GenBank/DDBJ databases">
        <title>A chromosome-level genome assembly of the Chinese tupelo Nyssa sinensis.</title>
        <authorList>
            <person name="Yang X."/>
            <person name="Kang M."/>
            <person name="Yang Y."/>
            <person name="Xiong H."/>
            <person name="Wang M."/>
            <person name="Zhang Z."/>
            <person name="Wang Z."/>
            <person name="Wu H."/>
            <person name="Ma T."/>
            <person name="Liu J."/>
            <person name="Xi Z."/>
        </authorList>
    </citation>
    <scope>NUCLEOTIDE SEQUENCE [LARGE SCALE GENOMIC DNA]</scope>
    <source>
        <strain evidence="7">J267</strain>
        <tissue evidence="7">Leaf</tissue>
    </source>
</reference>
<dbReference type="FunFam" id="3.40.50.2000:FF:000078">
    <property type="entry name" value="Glycosyltransferase"/>
    <property type="match status" value="1"/>
</dbReference>
<comment type="similarity">
    <text evidence="1 4">Belongs to the UDP-glycosyltransferase family.</text>
</comment>
<gene>
    <name evidence="7" type="ORF">F0562_016498</name>
</gene>
<evidence type="ECO:0000256" key="3">
    <source>
        <dbReference type="ARBA" id="ARBA00022679"/>
    </source>
</evidence>
<dbReference type="SUPFAM" id="SSF53756">
    <property type="entry name" value="UDP-Glycosyltransferase/glycogen phosphorylase"/>
    <property type="match status" value="1"/>
</dbReference>
<name>A0A5J4ZM51_9ASTE</name>
<dbReference type="GO" id="GO:0080044">
    <property type="term" value="F:quercetin 7-O-glucosyltransferase activity"/>
    <property type="evidence" value="ECO:0007669"/>
    <property type="project" value="TreeGrafter"/>
</dbReference>
<dbReference type="PANTHER" id="PTHR11926:SF774">
    <property type="entry name" value="UDP-GLYCOSYLTRANSFERASE 85A1-RELATED"/>
    <property type="match status" value="1"/>
</dbReference>
<dbReference type="GO" id="GO:0080043">
    <property type="term" value="F:quercetin 3-O-glucosyltransferase activity"/>
    <property type="evidence" value="ECO:0007669"/>
    <property type="project" value="TreeGrafter"/>
</dbReference>
<organism evidence="7 8">
    <name type="scientific">Nyssa sinensis</name>
    <dbReference type="NCBI Taxonomy" id="561372"/>
    <lineage>
        <taxon>Eukaryota</taxon>
        <taxon>Viridiplantae</taxon>
        <taxon>Streptophyta</taxon>
        <taxon>Embryophyta</taxon>
        <taxon>Tracheophyta</taxon>
        <taxon>Spermatophyta</taxon>
        <taxon>Magnoliopsida</taxon>
        <taxon>eudicotyledons</taxon>
        <taxon>Gunneridae</taxon>
        <taxon>Pentapetalae</taxon>
        <taxon>asterids</taxon>
        <taxon>Cornales</taxon>
        <taxon>Nyssaceae</taxon>
        <taxon>Nyssa</taxon>
    </lineage>
</organism>
<dbReference type="OrthoDB" id="5835829at2759"/>
<dbReference type="Proteomes" id="UP000325577">
    <property type="component" value="Linkage Group LG7"/>
</dbReference>
<keyword evidence="2 4" id="KW-0328">Glycosyltransferase</keyword>
<feature type="domain" description="Glycosyltransferase N-terminal" evidence="6">
    <location>
        <begin position="10"/>
        <end position="49"/>
    </location>
</feature>
<keyword evidence="3 4" id="KW-0808">Transferase</keyword>
<dbReference type="EMBL" id="CM018050">
    <property type="protein sequence ID" value="KAA8518728.1"/>
    <property type="molecule type" value="Genomic_DNA"/>
</dbReference>